<dbReference type="PROSITE" id="PS01360">
    <property type="entry name" value="ZF_MYND_1"/>
    <property type="match status" value="1"/>
</dbReference>
<dbReference type="OrthoDB" id="2728at2759"/>
<keyword evidence="2 4" id="KW-0863">Zinc-finger</keyword>
<evidence type="ECO:0000256" key="2">
    <source>
        <dbReference type="ARBA" id="ARBA00022771"/>
    </source>
</evidence>
<comment type="caution">
    <text evidence="6">The sequence shown here is derived from an EMBL/GenBank/DDBJ whole genome shotgun (WGS) entry which is preliminary data.</text>
</comment>
<dbReference type="Proteomes" id="UP001061958">
    <property type="component" value="Unassembled WGS sequence"/>
</dbReference>
<evidence type="ECO:0000313" key="6">
    <source>
        <dbReference type="EMBL" id="GJQ13085.1"/>
    </source>
</evidence>
<dbReference type="Pfam" id="PF22007">
    <property type="entry name" value="DUF6930"/>
    <property type="match status" value="1"/>
</dbReference>
<proteinExistence type="predicted"/>
<protein>
    <recommendedName>
        <fullName evidence="5">MYND-type domain-containing protein</fullName>
    </recommendedName>
</protein>
<reference evidence="6" key="1">
    <citation type="journal article" date="2022" name="Proc. Natl. Acad. Sci. U.S.A.">
        <title>Life cycle and functional genomics of the unicellular red alga Galdieria for elucidating algal and plant evolution and industrial use.</title>
        <authorList>
            <person name="Hirooka S."/>
            <person name="Itabashi T."/>
            <person name="Ichinose T.M."/>
            <person name="Onuma R."/>
            <person name="Fujiwara T."/>
            <person name="Yamashita S."/>
            <person name="Jong L.W."/>
            <person name="Tomita R."/>
            <person name="Iwane A.H."/>
            <person name="Miyagishima S.Y."/>
        </authorList>
    </citation>
    <scope>NUCLEOTIDE SEQUENCE</scope>
    <source>
        <strain evidence="6">NBRC 102759</strain>
    </source>
</reference>
<gene>
    <name evidence="6" type="ORF">GpartN1_g4876.t1</name>
</gene>
<reference evidence="6" key="2">
    <citation type="submission" date="2022-01" db="EMBL/GenBank/DDBJ databases">
        <authorList>
            <person name="Hirooka S."/>
            <person name="Miyagishima S.Y."/>
        </authorList>
    </citation>
    <scope>NUCLEOTIDE SEQUENCE</scope>
    <source>
        <strain evidence="6">NBRC 102759</strain>
    </source>
</reference>
<evidence type="ECO:0000256" key="4">
    <source>
        <dbReference type="PROSITE-ProRule" id="PRU00134"/>
    </source>
</evidence>
<dbReference type="Gene3D" id="6.10.140.2220">
    <property type="match status" value="1"/>
</dbReference>
<evidence type="ECO:0000256" key="3">
    <source>
        <dbReference type="ARBA" id="ARBA00022833"/>
    </source>
</evidence>
<dbReference type="Pfam" id="PF01753">
    <property type="entry name" value="zf-MYND"/>
    <property type="match status" value="1"/>
</dbReference>
<keyword evidence="1" id="KW-0479">Metal-binding</keyword>
<keyword evidence="3" id="KW-0862">Zinc</keyword>
<dbReference type="SUPFAM" id="SSF144232">
    <property type="entry name" value="HIT/MYND zinc finger-like"/>
    <property type="match status" value="1"/>
</dbReference>
<feature type="domain" description="MYND-type" evidence="5">
    <location>
        <begin position="250"/>
        <end position="289"/>
    </location>
</feature>
<dbReference type="EMBL" id="BQMJ01000039">
    <property type="protein sequence ID" value="GJQ13085.1"/>
    <property type="molecule type" value="Genomic_DNA"/>
</dbReference>
<sequence>MERITTDKHTITAVQKLPKNSSEVIQYVSRRLRVWVQDDQHKTIRPYYHFAVRLYPDGRVIGYELCKVPNNEPNANQVFDFLCRMILDPPTGEEAHRPGIISFSDQELERQLAQKLSSIGIQVQILQPAEGLEDLVKAVSESLIKRELATRTDANERPGMLSKQGVELSLVQTFFSIAYRLRQKGPWSEFSENEVYGIRLLDRFRFVVILGSSKNVFGIAISSSLSHFRKKYCQAMGMSGLGSSSSEVFCTFCGAQQLLYTYRCSQCKFAHYCNEKCQKKDWPIHKRECHNSTIRKREDDTSRPYLKRKEMTLIYCTETAVPFDDLDLQYQYCFPLYPTEDNFPVAFVMIDNVDNVLDRPTKEELQWLVRLCEVLVDSSGKPILSLSEDALVQDEKWIYIETLGSHSFTTATQMKGPKEMEAKD</sequence>
<dbReference type="InterPro" id="IPR002893">
    <property type="entry name" value="Znf_MYND"/>
</dbReference>
<name>A0A9C7PZ51_9RHOD</name>
<dbReference type="InterPro" id="IPR054216">
    <property type="entry name" value="DUF6930"/>
</dbReference>
<dbReference type="GO" id="GO:0008270">
    <property type="term" value="F:zinc ion binding"/>
    <property type="evidence" value="ECO:0007669"/>
    <property type="project" value="UniProtKB-KW"/>
</dbReference>
<evidence type="ECO:0000259" key="5">
    <source>
        <dbReference type="PROSITE" id="PS50865"/>
    </source>
</evidence>
<organism evidence="6 7">
    <name type="scientific">Galdieria partita</name>
    <dbReference type="NCBI Taxonomy" id="83374"/>
    <lineage>
        <taxon>Eukaryota</taxon>
        <taxon>Rhodophyta</taxon>
        <taxon>Bangiophyceae</taxon>
        <taxon>Galdieriales</taxon>
        <taxon>Galdieriaceae</taxon>
        <taxon>Galdieria</taxon>
    </lineage>
</organism>
<evidence type="ECO:0000313" key="7">
    <source>
        <dbReference type="Proteomes" id="UP001061958"/>
    </source>
</evidence>
<accession>A0A9C7PZ51</accession>
<dbReference type="PROSITE" id="PS50865">
    <property type="entry name" value="ZF_MYND_2"/>
    <property type="match status" value="1"/>
</dbReference>
<keyword evidence="7" id="KW-1185">Reference proteome</keyword>
<evidence type="ECO:0000256" key="1">
    <source>
        <dbReference type="ARBA" id="ARBA00022723"/>
    </source>
</evidence>
<dbReference type="AlphaFoldDB" id="A0A9C7PZ51"/>